<dbReference type="AlphaFoldDB" id="A0A8J8MIX8"/>
<dbReference type="EMBL" id="CP058649">
    <property type="protein sequence ID" value="QUI22128.1"/>
    <property type="molecule type" value="Genomic_DNA"/>
</dbReference>
<accession>A0A8J8MIX8</accession>
<dbReference type="InterPro" id="IPR001764">
    <property type="entry name" value="Glyco_hydro_3_N"/>
</dbReference>
<dbReference type="GO" id="GO:0008422">
    <property type="term" value="F:beta-glucosidase activity"/>
    <property type="evidence" value="ECO:0007669"/>
    <property type="project" value="TreeGrafter"/>
</dbReference>
<dbReference type="PANTHER" id="PTHR30620:SF123">
    <property type="entry name" value="BETA-XYLOSIDASE"/>
    <property type="match status" value="1"/>
</dbReference>
<dbReference type="SUPFAM" id="SSF52279">
    <property type="entry name" value="Beta-D-glucan exohydrolase, C-terminal domain"/>
    <property type="match status" value="1"/>
</dbReference>
<dbReference type="InterPro" id="IPR036881">
    <property type="entry name" value="Glyco_hydro_3_C_sf"/>
</dbReference>
<dbReference type="Gene3D" id="2.60.40.10">
    <property type="entry name" value="Immunoglobulins"/>
    <property type="match status" value="1"/>
</dbReference>
<dbReference type="Gene3D" id="3.40.50.1700">
    <property type="entry name" value="Glycoside hydrolase family 3 C-terminal domain"/>
    <property type="match status" value="1"/>
</dbReference>
<evidence type="ECO:0000313" key="3">
    <source>
        <dbReference type="EMBL" id="QUI22128.1"/>
    </source>
</evidence>
<feature type="domain" description="Fibronectin type III-like" evidence="2">
    <location>
        <begin position="682"/>
        <end position="751"/>
    </location>
</feature>
<evidence type="ECO:0000313" key="4">
    <source>
        <dbReference type="Proteomes" id="UP000683246"/>
    </source>
</evidence>
<organism evidence="3 4">
    <name type="scientific">Vallitalea pronyensis</name>
    <dbReference type="NCBI Taxonomy" id="1348613"/>
    <lineage>
        <taxon>Bacteria</taxon>
        <taxon>Bacillati</taxon>
        <taxon>Bacillota</taxon>
        <taxon>Clostridia</taxon>
        <taxon>Lachnospirales</taxon>
        <taxon>Vallitaleaceae</taxon>
        <taxon>Vallitalea</taxon>
    </lineage>
</organism>
<gene>
    <name evidence="3" type="ORF">HZI73_07360</name>
</gene>
<dbReference type="Pfam" id="PF00933">
    <property type="entry name" value="Glyco_hydro_3"/>
    <property type="match status" value="1"/>
</dbReference>
<dbReference type="PRINTS" id="PR00133">
    <property type="entry name" value="GLHYDRLASE3"/>
</dbReference>
<keyword evidence="1 3" id="KW-0378">Hydrolase</keyword>
<dbReference type="Proteomes" id="UP000683246">
    <property type="component" value="Chromosome"/>
</dbReference>
<dbReference type="PANTHER" id="PTHR30620">
    <property type="entry name" value="PERIPLASMIC BETA-GLUCOSIDASE-RELATED"/>
    <property type="match status" value="1"/>
</dbReference>
<dbReference type="SUPFAM" id="SSF51445">
    <property type="entry name" value="(Trans)glycosidases"/>
    <property type="match status" value="1"/>
</dbReference>
<name>A0A8J8MIX8_9FIRM</name>
<proteinExistence type="predicted"/>
<dbReference type="Pfam" id="PF14310">
    <property type="entry name" value="Fn3-like"/>
    <property type="match status" value="1"/>
</dbReference>
<sequence length="763" mass="84385">MDIYKDSSKPVNERVNDLLSKMTIKEKIGQLNQKMLGWNAYKREQDNIILTQAFHKEVAFGDGLGAIYGLFRADGWNSHITMGISPKDSVRVANEIQQYVIEHTRLGIPVLLSEECPHGHEALEATTFPTNIGIGSSWNPDLYEQVCGVMAKEMRARGGHLGLISTLDIATDPRWGRTEECYGEDPYLASCFCESAVKGLQGTESDGLRNHDKVIAVVKHFCAQGATIGGHNGKSTNIGQRELHEIHLLGMQKAAKAGALGCMAAYNDIDGVPCHINKHLLTTILRESMGFEGFVMSDGLGVDRLLTITGDYEQSGAYALKAGVDLNLWNESFLVLESAIHSGHLTEKDLDVAVARILAVKFKLGLFEKPYMDEHLVDAVIGSEASKDMALSIAREVPVLLKNDHILPFDEHIKQIAVIGPNSHHVYNSLGDYTQWQEEGKVTTILEGIITHAPKDVSVKYAHGCSVRGMDKSEFDAAIQVAKNADVIVLVLGGSSTREANMTFEDNGALFMDAFTTEIDCGEAVDLADLSLGGVQQDLAIALKVLHKPLVTILIQGRPHAIPWFAQHSDAILCGWYPGEKGGEAIGEMLFGKVVPSGKLSISMPVSSAQLPVYYNRKDETPYVDLQAKPLYPFGYGLSYTRFVYQHFSLNHKSLSQHALEQGERFNLSFHIRNDGDYDAKEIAQLYIYDMESCITRRIKELRDFKKIHIPQNTSVQVTLSVGIEELSIYNYDMDFVLEPGQVKLMVGCNSDCMYHEEIVTIC</sequence>
<dbReference type="InterPro" id="IPR036962">
    <property type="entry name" value="Glyco_hydro_3_N_sf"/>
</dbReference>
<dbReference type="Pfam" id="PF01915">
    <property type="entry name" value="Glyco_hydro_3_C"/>
    <property type="match status" value="1"/>
</dbReference>
<dbReference type="InterPro" id="IPR051915">
    <property type="entry name" value="Cellulose_Degrad_GH3"/>
</dbReference>
<evidence type="ECO:0000256" key="1">
    <source>
        <dbReference type="ARBA" id="ARBA00022801"/>
    </source>
</evidence>
<dbReference type="InterPro" id="IPR026891">
    <property type="entry name" value="Fn3-like"/>
</dbReference>
<dbReference type="InterPro" id="IPR013783">
    <property type="entry name" value="Ig-like_fold"/>
</dbReference>
<dbReference type="RefSeq" id="WP_246552384.1">
    <property type="nucleotide sequence ID" value="NZ_CP058649.1"/>
</dbReference>
<dbReference type="KEGG" id="vpy:HZI73_07360"/>
<keyword evidence="4" id="KW-1185">Reference proteome</keyword>
<dbReference type="Gene3D" id="3.20.20.300">
    <property type="entry name" value="Glycoside hydrolase, family 3, N-terminal domain"/>
    <property type="match status" value="1"/>
</dbReference>
<evidence type="ECO:0000259" key="2">
    <source>
        <dbReference type="SMART" id="SM01217"/>
    </source>
</evidence>
<reference evidence="3" key="1">
    <citation type="submission" date="2020-07" db="EMBL/GenBank/DDBJ databases">
        <title>Vallitalea pronyensis genome.</title>
        <authorList>
            <person name="Postec A."/>
        </authorList>
    </citation>
    <scope>NUCLEOTIDE SEQUENCE</scope>
    <source>
        <strain evidence="3">FatNI3</strain>
    </source>
</reference>
<dbReference type="GO" id="GO:0009251">
    <property type="term" value="P:glucan catabolic process"/>
    <property type="evidence" value="ECO:0007669"/>
    <property type="project" value="TreeGrafter"/>
</dbReference>
<protein>
    <submittedName>
        <fullName evidence="3">Glycoside hydrolase family 3 C-terminal domain-containing protein</fullName>
    </submittedName>
</protein>
<dbReference type="InterPro" id="IPR017853">
    <property type="entry name" value="GH"/>
</dbReference>
<dbReference type="InterPro" id="IPR002772">
    <property type="entry name" value="Glyco_hydro_3_C"/>
</dbReference>
<dbReference type="SMART" id="SM01217">
    <property type="entry name" value="Fn3_like"/>
    <property type="match status" value="1"/>
</dbReference>